<proteinExistence type="predicted"/>
<dbReference type="EMBL" id="CP043420">
    <property type="protein sequence ID" value="QEL12248.1"/>
    <property type="molecule type" value="Genomic_DNA"/>
</dbReference>
<evidence type="ECO:0000313" key="2">
    <source>
        <dbReference type="Proteomes" id="UP000322553"/>
    </source>
</evidence>
<evidence type="ECO:0000313" key="1">
    <source>
        <dbReference type="EMBL" id="QEL12248.1"/>
    </source>
</evidence>
<dbReference type="OrthoDB" id="6025309at2"/>
<dbReference type="RefSeq" id="WP_070978053.1">
    <property type="nucleotide sequence ID" value="NZ_CP043420.1"/>
</dbReference>
<reference evidence="1 2" key="1">
    <citation type="submission" date="2019-08" db="EMBL/GenBank/DDBJ databases">
        <title>Complete genome sequence of Kushneria sp. YCWA18, a halophilic phosphate-solubilizing bacterium isolated from Daqiao saltern in China.</title>
        <authorList>
            <person name="Du G.-X."/>
            <person name="Qu L.-Y."/>
        </authorList>
    </citation>
    <scope>NUCLEOTIDE SEQUENCE [LARGE SCALE GENOMIC DNA]</scope>
    <source>
        <strain evidence="1 2">YCWA18</strain>
    </source>
</reference>
<sequence length="111" mass="11704">MSEATASLASRAPVKATWIVMLVAWICFLVPVPGLGMFVGWPLNLVAFITAIVVITRGRTGAGITQIVCTLIVSPAIYFIGLAIFSAMVASPHHSGTQVGMVLPMLQHAID</sequence>
<name>A0A1S1NXP6_9GAMM</name>
<accession>A0A1S1NXP6</accession>
<dbReference type="KEGG" id="kuy:FY550_14625"/>
<dbReference type="Proteomes" id="UP000322553">
    <property type="component" value="Chromosome"/>
</dbReference>
<protein>
    <submittedName>
        <fullName evidence="1">Uncharacterized protein</fullName>
    </submittedName>
</protein>
<organism evidence="1 2">
    <name type="scientific">Kushneria phosphatilytica</name>
    <dbReference type="NCBI Taxonomy" id="657387"/>
    <lineage>
        <taxon>Bacteria</taxon>
        <taxon>Pseudomonadati</taxon>
        <taxon>Pseudomonadota</taxon>
        <taxon>Gammaproteobacteria</taxon>
        <taxon>Oceanospirillales</taxon>
        <taxon>Halomonadaceae</taxon>
        <taxon>Kushneria</taxon>
    </lineage>
</organism>
<dbReference type="AlphaFoldDB" id="A0A1S1NXP6"/>
<keyword evidence="2" id="KW-1185">Reference proteome</keyword>
<gene>
    <name evidence="1" type="ORF">FY550_14625</name>
</gene>
<dbReference type="STRING" id="657387.BH688_07610"/>